<gene>
    <name evidence="5" type="ORF">QO011_002546</name>
</gene>
<keyword evidence="3" id="KW-0574">Periplasm</keyword>
<evidence type="ECO:0000256" key="4">
    <source>
        <dbReference type="SAM" id="SignalP"/>
    </source>
</evidence>
<dbReference type="PROSITE" id="PS51318">
    <property type="entry name" value="TAT"/>
    <property type="match status" value="1"/>
</dbReference>
<evidence type="ECO:0000313" key="5">
    <source>
        <dbReference type="EMBL" id="MDQ0469535.1"/>
    </source>
</evidence>
<comment type="subcellular location">
    <subcellularLocation>
        <location evidence="1">Periplasm</location>
    </subcellularLocation>
</comment>
<feature type="signal peptide" evidence="4">
    <location>
        <begin position="1"/>
        <end position="20"/>
    </location>
</feature>
<sequence length="426" mass="46222">MAIDRRSLLIGSACAVGALAAPMRIAAAAAVTTIRISVYAGYETMLGDLAARFSAIRPDIAVDYVVRGDNWDPLLQMTLRDSLVGGLPDGTWQYLTYAPLLARRGIVQPLDPLFGGDRAELQALGITRAMIEAVSVKGSVLALPFGTTIPVVYYNMDLLRRAGYAAATLPSTWQEIVEIGTKVAALDRSINGGYIEYDSTNEWVFQNLLAGFGGRMMNAEQTGIAFAGPEGRQALQVLWDLGATSTADMTYNQARQAFNAGTTGVHIRSASGTTSVAKAAAGRFELQVGQVPIPSQTGWIVGAGHGFMMFTRDAARQKALWDFMRFAAGPEGQMILARRTGYMPVNMLALNDPAFLERYLQINPYHRAIVDRLAITSDQFSFPADNTVEIADMMAAAMREVVRRRTRPDQALAAMAEQTRKLLKLA</sequence>
<name>A0ABU0J5K4_9HYPH</name>
<dbReference type="PANTHER" id="PTHR43649:SF12">
    <property type="entry name" value="DIACETYLCHITOBIOSE BINDING PROTEIN DASA"/>
    <property type="match status" value="1"/>
</dbReference>
<keyword evidence="4" id="KW-0732">Signal</keyword>
<dbReference type="Proteomes" id="UP001242480">
    <property type="component" value="Unassembled WGS sequence"/>
</dbReference>
<comment type="similarity">
    <text evidence="2">Belongs to the bacterial solute-binding protein 1 family.</text>
</comment>
<evidence type="ECO:0000256" key="1">
    <source>
        <dbReference type="ARBA" id="ARBA00004418"/>
    </source>
</evidence>
<accession>A0ABU0J5K4</accession>
<dbReference type="InterPro" id="IPR006311">
    <property type="entry name" value="TAT_signal"/>
</dbReference>
<evidence type="ECO:0000313" key="6">
    <source>
        <dbReference type="Proteomes" id="UP001242480"/>
    </source>
</evidence>
<keyword evidence="6" id="KW-1185">Reference proteome</keyword>
<reference evidence="5 6" key="1">
    <citation type="submission" date="2023-07" db="EMBL/GenBank/DDBJ databases">
        <title>Genomic Encyclopedia of Type Strains, Phase IV (KMG-IV): sequencing the most valuable type-strain genomes for metagenomic binning, comparative biology and taxonomic classification.</title>
        <authorList>
            <person name="Goeker M."/>
        </authorList>
    </citation>
    <scope>NUCLEOTIDE SEQUENCE [LARGE SCALE GENOMIC DNA]</scope>
    <source>
        <strain evidence="5 6">DSM 19619</strain>
    </source>
</reference>
<dbReference type="EMBL" id="JAUSVX010000003">
    <property type="protein sequence ID" value="MDQ0469535.1"/>
    <property type="molecule type" value="Genomic_DNA"/>
</dbReference>
<dbReference type="Pfam" id="PF13416">
    <property type="entry name" value="SBP_bac_8"/>
    <property type="match status" value="1"/>
</dbReference>
<evidence type="ECO:0000256" key="3">
    <source>
        <dbReference type="ARBA" id="ARBA00022764"/>
    </source>
</evidence>
<dbReference type="InterPro" id="IPR050490">
    <property type="entry name" value="Bact_solute-bd_prot1"/>
</dbReference>
<evidence type="ECO:0000256" key="2">
    <source>
        <dbReference type="ARBA" id="ARBA00008520"/>
    </source>
</evidence>
<keyword evidence="5" id="KW-0813">Transport</keyword>
<feature type="chain" id="PRO_5045290993" evidence="4">
    <location>
        <begin position="21"/>
        <end position="426"/>
    </location>
</feature>
<keyword evidence="5" id="KW-0762">Sugar transport</keyword>
<proteinExistence type="inferred from homology"/>
<dbReference type="Gene3D" id="3.40.190.10">
    <property type="entry name" value="Periplasmic binding protein-like II"/>
    <property type="match status" value="2"/>
</dbReference>
<dbReference type="RefSeq" id="WP_307272317.1">
    <property type="nucleotide sequence ID" value="NZ_JAUSVX010000003.1"/>
</dbReference>
<comment type="caution">
    <text evidence="5">The sequence shown here is derived from an EMBL/GenBank/DDBJ whole genome shotgun (WGS) entry which is preliminary data.</text>
</comment>
<dbReference type="PANTHER" id="PTHR43649">
    <property type="entry name" value="ARABINOSE-BINDING PROTEIN-RELATED"/>
    <property type="match status" value="1"/>
</dbReference>
<dbReference type="SUPFAM" id="SSF53850">
    <property type="entry name" value="Periplasmic binding protein-like II"/>
    <property type="match status" value="1"/>
</dbReference>
<organism evidence="5 6">
    <name type="scientific">Labrys wisconsinensis</name>
    <dbReference type="NCBI Taxonomy" id="425677"/>
    <lineage>
        <taxon>Bacteria</taxon>
        <taxon>Pseudomonadati</taxon>
        <taxon>Pseudomonadota</taxon>
        <taxon>Alphaproteobacteria</taxon>
        <taxon>Hyphomicrobiales</taxon>
        <taxon>Xanthobacteraceae</taxon>
        <taxon>Labrys</taxon>
    </lineage>
</organism>
<protein>
    <submittedName>
        <fullName evidence="5">Multiple sugar transport system substrate-binding protein</fullName>
    </submittedName>
</protein>
<dbReference type="InterPro" id="IPR006059">
    <property type="entry name" value="SBP"/>
</dbReference>